<name>A0A2H9T4A3_9ZZZZ</name>
<dbReference type="AlphaFoldDB" id="A0A2H9T4A3"/>
<reference evidence="1" key="1">
    <citation type="journal article" date="2017" name="Appl. Environ. Microbiol.">
        <title>Molecular characterization of an Endozoicomonas-like organism causing infection in king scallop Pecten maximus L.</title>
        <authorList>
            <person name="Cano I."/>
            <person name="van Aerle R."/>
            <person name="Ross S."/>
            <person name="Verner-Jeffreys D.W."/>
            <person name="Paley R.K."/>
            <person name="Rimmer G."/>
            <person name="Ryder D."/>
            <person name="Hooper P."/>
            <person name="Stone D."/>
            <person name="Feist S.W."/>
        </authorList>
    </citation>
    <scope>NUCLEOTIDE SEQUENCE</scope>
</reference>
<comment type="caution">
    <text evidence="1">The sequence shown here is derived from an EMBL/GenBank/DDBJ whole genome shotgun (WGS) entry which is preliminary data.</text>
</comment>
<gene>
    <name evidence="1" type="ORF">CI610_03034</name>
</gene>
<organism evidence="1">
    <name type="scientific">invertebrate metagenome</name>
    <dbReference type="NCBI Taxonomy" id="1711999"/>
    <lineage>
        <taxon>unclassified sequences</taxon>
        <taxon>metagenomes</taxon>
        <taxon>organismal metagenomes</taxon>
    </lineage>
</organism>
<accession>A0A2H9T4A3</accession>
<sequence length="136" mass="15535">MKLFTIVGLFCLMTEIFFIQESRSVHESVPQVFQKPLDLGIKSQASMTFDMETLIQGETKRLKSKVYKTGTEDLVDHLAISSGWRVINKFTVPHMSKLPGLDVVENKGKGVFDTLLVCLMPIKCFNYLVKIFLLFR</sequence>
<evidence type="ECO:0000313" key="1">
    <source>
        <dbReference type="EMBL" id="PJE78038.1"/>
    </source>
</evidence>
<protein>
    <submittedName>
        <fullName evidence="1">Uncharacterized protein</fullName>
    </submittedName>
</protein>
<proteinExistence type="predicted"/>
<dbReference type="EMBL" id="NSIT01000284">
    <property type="protein sequence ID" value="PJE78038.1"/>
    <property type="molecule type" value="Genomic_DNA"/>
</dbReference>